<evidence type="ECO:0000256" key="1">
    <source>
        <dbReference type="SAM" id="MobiDB-lite"/>
    </source>
</evidence>
<feature type="compositionally biased region" description="Polar residues" evidence="1">
    <location>
        <begin position="269"/>
        <end position="278"/>
    </location>
</feature>
<dbReference type="InterPro" id="IPR009003">
    <property type="entry name" value="Peptidase_S1_PA"/>
</dbReference>
<name>A0A934R2W4_9BACT</name>
<dbReference type="RefSeq" id="WP_200350825.1">
    <property type="nucleotide sequence ID" value="NZ_BAABHZ010000007.1"/>
</dbReference>
<dbReference type="PROSITE" id="PS51257">
    <property type="entry name" value="PROKAR_LIPOPROTEIN"/>
    <property type="match status" value="1"/>
</dbReference>
<dbReference type="SUPFAM" id="SSF50494">
    <property type="entry name" value="Trypsin-like serine proteases"/>
    <property type="match status" value="1"/>
</dbReference>
<dbReference type="AlphaFoldDB" id="A0A934R2W4"/>
<sequence length="288" mass="31036">MRIPLLLPSLMSVFLLGCAGDVSFWKYDNPEVRALQKTETDRHIGDGKEKKAMRDHIGARVGLVSTGSSDRPDSSAYGVPAGGRAAAVTADGYYLTAWHVVRDKPFFIETDLLKKPHPGRLVWSDPDADLALLKIAPTGGPFFKKMKATSPPGDIVFSADRKGRGVLAPDKNGTYDLRKITGNGSFFAAGKVLDSKGRDLGQGLHDFPTTLVARGGMSGAPVVTADGGLCGILSRIEWSVFHTRLRTIAVMIEPERLSDIIEKDRKKTNGSTVSTTRTVPEKSTKGAE</sequence>
<accession>A0A934R2W4</accession>
<dbReference type="Gene3D" id="2.40.10.120">
    <property type="match status" value="1"/>
</dbReference>
<feature type="compositionally biased region" description="Basic and acidic residues" evidence="1">
    <location>
        <begin position="279"/>
        <end position="288"/>
    </location>
</feature>
<organism evidence="2 3">
    <name type="scientific">Luteolibacter yonseiensis</name>
    <dbReference type="NCBI Taxonomy" id="1144680"/>
    <lineage>
        <taxon>Bacteria</taxon>
        <taxon>Pseudomonadati</taxon>
        <taxon>Verrucomicrobiota</taxon>
        <taxon>Verrucomicrobiia</taxon>
        <taxon>Verrucomicrobiales</taxon>
        <taxon>Verrucomicrobiaceae</taxon>
        <taxon>Luteolibacter</taxon>
    </lineage>
</organism>
<dbReference type="EMBL" id="JAENIK010000010">
    <property type="protein sequence ID" value="MBK1815864.1"/>
    <property type="molecule type" value="Genomic_DNA"/>
</dbReference>
<evidence type="ECO:0000313" key="3">
    <source>
        <dbReference type="Proteomes" id="UP000600139"/>
    </source>
</evidence>
<feature type="region of interest" description="Disordered" evidence="1">
    <location>
        <begin position="263"/>
        <end position="288"/>
    </location>
</feature>
<comment type="caution">
    <text evidence="2">The sequence shown here is derived from an EMBL/GenBank/DDBJ whole genome shotgun (WGS) entry which is preliminary data.</text>
</comment>
<proteinExistence type="predicted"/>
<evidence type="ECO:0000313" key="2">
    <source>
        <dbReference type="EMBL" id="MBK1815864.1"/>
    </source>
</evidence>
<reference evidence="2" key="1">
    <citation type="submission" date="2021-01" db="EMBL/GenBank/DDBJ databases">
        <title>Modified the classification status of verrucomicrobia.</title>
        <authorList>
            <person name="Feng X."/>
        </authorList>
    </citation>
    <scope>NUCLEOTIDE SEQUENCE</scope>
    <source>
        <strain evidence="2">JCM 18052</strain>
    </source>
</reference>
<gene>
    <name evidence="2" type="ORF">JIN84_09560</name>
</gene>
<keyword evidence="3" id="KW-1185">Reference proteome</keyword>
<dbReference type="Pfam" id="PF13365">
    <property type="entry name" value="Trypsin_2"/>
    <property type="match status" value="1"/>
</dbReference>
<protein>
    <submittedName>
        <fullName evidence="2">Trypsin-like peptidase domain-containing protein</fullName>
    </submittedName>
</protein>
<dbReference type="Proteomes" id="UP000600139">
    <property type="component" value="Unassembled WGS sequence"/>
</dbReference>